<sequence>MGDAKAGAAFENAAEVTLQCLATSNKIELELELDLIEDLIVAPVGRAFAALRYTGSQYTTTTTMASQSSETHEVLSGGRTTCKAGSGHKRKAAARKASRHEEDEHRRRRDVHAGQLGLRDKRKQKRRA</sequence>
<evidence type="ECO:0000313" key="2">
    <source>
        <dbReference type="Proteomes" id="UP001153331"/>
    </source>
</evidence>
<gene>
    <name evidence="1" type="ORF">OPT61_g5421</name>
</gene>
<name>A0ACC2IAH1_9PLEO</name>
<dbReference type="Proteomes" id="UP001153331">
    <property type="component" value="Unassembled WGS sequence"/>
</dbReference>
<organism evidence="1 2">
    <name type="scientific">Boeremia exigua</name>
    <dbReference type="NCBI Taxonomy" id="749465"/>
    <lineage>
        <taxon>Eukaryota</taxon>
        <taxon>Fungi</taxon>
        <taxon>Dikarya</taxon>
        <taxon>Ascomycota</taxon>
        <taxon>Pezizomycotina</taxon>
        <taxon>Dothideomycetes</taxon>
        <taxon>Pleosporomycetidae</taxon>
        <taxon>Pleosporales</taxon>
        <taxon>Pleosporineae</taxon>
        <taxon>Didymellaceae</taxon>
        <taxon>Boeremia</taxon>
    </lineage>
</organism>
<accession>A0ACC2IAH1</accession>
<dbReference type="EMBL" id="JAPHNI010000348">
    <property type="protein sequence ID" value="KAJ8112145.1"/>
    <property type="molecule type" value="Genomic_DNA"/>
</dbReference>
<reference evidence="1" key="1">
    <citation type="submission" date="2022-11" db="EMBL/GenBank/DDBJ databases">
        <title>Genome Sequence of Boeremia exigua.</title>
        <authorList>
            <person name="Buettner E."/>
        </authorList>
    </citation>
    <scope>NUCLEOTIDE SEQUENCE</scope>
    <source>
        <strain evidence="1">CU02</strain>
    </source>
</reference>
<proteinExistence type="predicted"/>
<protein>
    <submittedName>
        <fullName evidence="1">Uncharacterized protein</fullName>
    </submittedName>
</protein>
<comment type="caution">
    <text evidence="1">The sequence shown here is derived from an EMBL/GenBank/DDBJ whole genome shotgun (WGS) entry which is preliminary data.</text>
</comment>
<evidence type="ECO:0000313" key="1">
    <source>
        <dbReference type="EMBL" id="KAJ8112145.1"/>
    </source>
</evidence>
<keyword evidence="2" id="KW-1185">Reference proteome</keyword>